<reference evidence="2" key="1">
    <citation type="submission" date="2014-05" db="EMBL/GenBank/DDBJ databases">
        <authorList>
            <person name="Chronopoulou M."/>
        </authorList>
    </citation>
    <scope>NUCLEOTIDE SEQUENCE</scope>
    <source>
        <tissue evidence="2">Whole organism</tissue>
    </source>
</reference>
<organism evidence="2">
    <name type="scientific">Lepeophtheirus salmonis</name>
    <name type="common">Salmon louse</name>
    <name type="synonym">Caligus salmonis</name>
    <dbReference type="NCBI Taxonomy" id="72036"/>
    <lineage>
        <taxon>Eukaryota</taxon>
        <taxon>Metazoa</taxon>
        <taxon>Ecdysozoa</taxon>
        <taxon>Arthropoda</taxon>
        <taxon>Crustacea</taxon>
        <taxon>Multicrustacea</taxon>
        <taxon>Hexanauplia</taxon>
        <taxon>Copepoda</taxon>
        <taxon>Siphonostomatoida</taxon>
        <taxon>Caligidae</taxon>
        <taxon>Lepeophtheirus</taxon>
    </lineage>
</organism>
<feature type="chain" id="PRO_5005489492" evidence="1">
    <location>
        <begin position="26"/>
        <end position="76"/>
    </location>
</feature>
<accession>A0A0K2V824</accession>
<feature type="signal peptide" evidence="1">
    <location>
        <begin position="1"/>
        <end position="25"/>
    </location>
</feature>
<protein>
    <submittedName>
        <fullName evidence="2">Uncharacterized protein</fullName>
    </submittedName>
</protein>
<name>A0A0K2V824_LEPSM</name>
<dbReference type="AlphaFoldDB" id="A0A0K2V824"/>
<proteinExistence type="predicted"/>
<dbReference type="EMBL" id="HACA01029104">
    <property type="protein sequence ID" value="CDW46465.1"/>
    <property type="molecule type" value="Transcribed_RNA"/>
</dbReference>
<keyword evidence="1" id="KW-0732">Signal</keyword>
<evidence type="ECO:0000256" key="1">
    <source>
        <dbReference type="SAM" id="SignalP"/>
    </source>
</evidence>
<sequence length="76" mass="8528">MQLKSLVLLTFTSLVLLSSIPECEGLPIDQFFCLLSRINECRIPSDAGKVYTVTVNFFIFTRSFNCRCPPNILPVG</sequence>
<evidence type="ECO:0000313" key="2">
    <source>
        <dbReference type="EMBL" id="CDW46465.1"/>
    </source>
</evidence>